<dbReference type="Proteomes" id="UP000820669">
    <property type="component" value="Unassembled WGS sequence"/>
</dbReference>
<dbReference type="RefSeq" id="WP_169383436.1">
    <property type="nucleotide sequence ID" value="NZ_JAAXLA010000045.1"/>
</dbReference>
<name>A0ABX1SHK7_9PSEU</name>
<reference evidence="2 3" key="1">
    <citation type="submission" date="2020-04" db="EMBL/GenBank/DDBJ databases">
        <authorList>
            <person name="Klaysubun C."/>
            <person name="Duangmal K."/>
            <person name="Lipun K."/>
        </authorList>
    </citation>
    <scope>NUCLEOTIDE SEQUENCE [LARGE SCALE GENOMIC DNA]</scope>
    <source>
        <strain evidence="2 3">K10HN5</strain>
    </source>
</reference>
<dbReference type="EMBL" id="JAAXLA010000045">
    <property type="protein sequence ID" value="NMH99963.1"/>
    <property type="molecule type" value="Genomic_DNA"/>
</dbReference>
<protein>
    <submittedName>
        <fullName evidence="2">Uncharacterized protein</fullName>
    </submittedName>
</protein>
<keyword evidence="3" id="KW-1185">Reference proteome</keyword>
<sequence length="55" mass="5750">MLAPVLVVLLGIGIGALGLLLPDMYVVGLIVALIGGIGVLVRLVESFRGIRESRH</sequence>
<accession>A0ABX1SHK7</accession>
<evidence type="ECO:0000313" key="2">
    <source>
        <dbReference type="EMBL" id="NMH99963.1"/>
    </source>
</evidence>
<keyword evidence="1" id="KW-1133">Transmembrane helix</keyword>
<evidence type="ECO:0000256" key="1">
    <source>
        <dbReference type="SAM" id="Phobius"/>
    </source>
</evidence>
<keyword evidence="1" id="KW-0472">Membrane</keyword>
<keyword evidence="1" id="KW-0812">Transmembrane</keyword>
<feature type="transmembrane region" description="Helical" evidence="1">
    <location>
        <begin position="25"/>
        <end position="44"/>
    </location>
</feature>
<proteinExistence type="predicted"/>
<organism evidence="2 3">
    <name type="scientific">Pseudonocardia acidicola</name>
    <dbReference type="NCBI Taxonomy" id="2724939"/>
    <lineage>
        <taxon>Bacteria</taxon>
        <taxon>Bacillati</taxon>
        <taxon>Actinomycetota</taxon>
        <taxon>Actinomycetes</taxon>
        <taxon>Pseudonocardiales</taxon>
        <taxon>Pseudonocardiaceae</taxon>
        <taxon>Pseudonocardia</taxon>
    </lineage>
</organism>
<gene>
    <name evidence="2" type="ORF">HF526_22000</name>
</gene>
<comment type="caution">
    <text evidence="2">The sequence shown here is derived from an EMBL/GenBank/DDBJ whole genome shotgun (WGS) entry which is preliminary data.</text>
</comment>
<evidence type="ECO:0000313" key="3">
    <source>
        <dbReference type="Proteomes" id="UP000820669"/>
    </source>
</evidence>